<gene>
    <name evidence="4" type="ORF">NBG4_750010</name>
</gene>
<dbReference type="InterPro" id="IPR052026">
    <property type="entry name" value="ExeA_AAA_ATPase_DNA-bind"/>
</dbReference>
<evidence type="ECO:0000259" key="3">
    <source>
        <dbReference type="SMART" id="SM00382"/>
    </source>
</evidence>
<dbReference type="SUPFAM" id="SSF52540">
    <property type="entry name" value="P-loop containing nucleoside triphosphate hydrolases"/>
    <property type="match status" value="1"/>
</dbReference>
<accession>A0A2U3QKC7</accession>
<dbReference type="AlphaFoldDB" id="A0A2U3QKC7"/>
<dbReference type="SMART" id="SM00382">
    <property type="entry name" value="AAA"/>
    <property type="match status" value="1"/>
</dbReference>
<name>A0A2U3QKC7_9BACT</name>
<proteinExistence type="predicted"/>
<protein>
    <recommendedName>
        <fullName evidence="3">AAA+ ATPase domain-containing protein</fullName>
    </recommendedName>
</protein>
<reference evidence="5" key="1">
    <citation type="submission" date="2018-03" db="EMBL/GenBank/DDBJ databases">
        <authorList>
            <person name="Zecchin S."/>
        </authorList>
    </citation>
    <scope>NUCLEOTIDE SEQUENCE [LARGE SCALE GENOMIC DNA]</scope>
</reference>
<feature type="domain" description="AAA+ ATPase" evidence="3">
    <location>
        <begin position="46"/>
        <end position="200"/>
    </location>
</feature>
<feature type="compositionally biased region" description="Polar residues" evidence="1">
    <location>
        <begin position="379"/>
        <end position="391"/>
    </location>
</feature>
<keyword evidence="2" id="KW-0812">Transmembrane</keyword>
<keyword evidence="2" id="KW-0472">Membrane</keyword>
<dbReference type="EMBL" id="OUUY01000125">
    <property type="protein sequence ID" value="SPQ01851.1"/>
    <property type="molecule type" value="Genomic_DNA"/>
</dbReference>
<feature type="transmembrane region" description="Helical" evidence="2">
    <location>
        <begin position="286"/>
        <end position="306"/>
    </location>
</feature>
<dbReference type="InterPro" id="IPR049945">
    <property type="entry name" value="AAA_22"/>
</dbReference>
<dbReference type="CDD" id="cd00009">
    <property type="entry name" value="AAA"/>
    <property type="match status" value="1"/>
</dbReference>
<dbReference type="Pfam" id="PF13401">
    <property type="entry name" value="AAA_22"/>
    <property type="match status" value="1"/>
</dbReference>
<evidence type="ECO:0000256" key="2">
    <source>
        <dbReference type="SAM" id="Phobius"/>
    </source>
</evidence>
<dbReference type="PANTHER" id="PTHR35894">
    <property type="entry name" value="GENERAL SECRETION PATHWAY PROTEIN A-RELATED"/>
    <property type="match status" value="1"/>
</dbReference>
<evidence type="ECO:0000313" key="5">
    <source>
        <dbReference type="Proteomes" id="UP000245125"/>
    </source>
</evidence>
<feature type="region of interest" description="Disordered" evidence="1">
    <location>
        <begin position="362"/>
        <end position="398"/>
    </location>
</feature>
<dbReference type="Gene3D" id="3.40.50.300">
    <property type="entry name" value="P-loop containing nucleotide triphosphate hydrolases"/>
    <property type="match status" value="1"/>
</dbReference>
<dbReference type="GO" id="GO:0016887">
    <property type="term" value="F:ATP hydrolysis activity"/>
    <property type="evidence" value="ECO:0007669"/>
    <property type="project" value="InterPro"/>
</dbReference>
<evidence type="ECO:0000256" key="1">
    <source>
        <dbReference type="SAM" id="MobiDB-lite"/>
    </source>
</evidence>
<keyword evidence="5" id="KW-1185">Reference proteome</keyword>
<keyword evidence="2" id="KW-1133">Transmembrane helix</keyword>
<dbReference type="PANTHER" id="PTHR35894:SF1">
    <property type="entry name" value="PHOSPHORIBULOKINASE _ URIDINE KINASE FAMILY"/>
    <property type="match status" value="1"/>
</dbReference>
<sequence length="398" mass="44436">MVGCMYKEYFGLKEPPFSIAPDPRYLYMSEGHCEALAHLRYGLRGDGGFVLLTGEVGTGKTTVCRSLLGEVPDDLNIAFILNPRVTVVELLAGICDELGIVYPEGNLSVKVFADRINEFLIESHSKRKRTVLIIEEAQNLSFDVLEQLRLLTNLETNEHKLMQIIMVGQPELREILGRTELRQLEQRITARYHLGPLSDDEVANYVSHRLSVGGRTAELFQTSALRKLFRLTGGIPRLINVVCDRALLGAYVQGKDRVDTETLTKAAREVFGKTKQTLPVTGREKLLAGVMFVLIGIVLPAVYYHLKTSYASAIAGAVGQAHVNAGSSEPPRLDTLWWFDRRSSLWHGAKWQDEGMRYEERWTAQGPLQKPNENEEDQGQYNDRSSRSSGKNAGGTGD</sequence>
<dbReference type="Proteomes" id="UP000245125">
    <property type="component" value="Unassembled WGS sequence"/>
</dbReference>
<dbReference type="InterPro" id="IPR027417">
    <property type="entry name" value="P-loop_NTPase"/>
</dbReference>
<dbReference type="InterPro" id="IPR003593">
    <property type="entry name" value="AAA+_ATPase"/>
</dbReference>
<organism evidence="4 5">
    <name type="scientific">Candidatus Sulfobium mesophilum</name>
    <dbReference type="NCBI Taxonomy" id="2016548"/>
    <lineage>
        <taxon>Bacteria</taxon>
        <taxon>Pseudomonadati</taxon>
        <taxon>Nitrospirota</taxon>
        <taxon>Nitrospiria</taxon>
        <taxon>Nitrospirales</taxon>
        <taxon>Nitrospiraceae</taxon>
        <taxon>Candidatus Sulfobium</taxon>
    </lineage>
</organism>
<evidence type="ECO:0000313" key="4">
    <source>
        <dbReference type="EMBL" id="SPQ01851.1"/>
    </source>
</evidence>